<keyword evidence="1" id="KW-0812">Transmembrane</keyword>
<dbReference type="EMBL" id="CAEZTM010000081">
    <property type="protein sequence ID" value="CAB4579814.1"/>
    <property type="molecule type" value="Genomic_DNA"/>
</dbReference>
<feature type="transmembrane region" description="Helical" evidence="1">
    <location>
        <begin position="176"/>
        <end position="196"/>
    </location>
</feature>
<dbReference type="EMBL" id="CAEZVY010000061">
    <property type="protein sequence ID" value="CAB4642258.1"/>
    <property type="molecule type" value="Genomic_DNA"/>
</dbReference>
<proteinExistence type="predicted"/>
<gene>
    <name evidence="3" type="ORF">UFOPK1684_01315</name>
    <name evidence="4" type="ORF">UFOPK2158_00699</name>
</gene>
<keyword evidence="1" id="KW-1133">Transmembrane helix</keyword>
<protein>
    <submittedName>
        <fullName evidence="3">Unannotated protein</fullName>
    </submittedName>
</protein>
<dbReference type="InterPro" id="IPR000620">
    <property type="entry name" value="EamA_dom"/>
</dbReference>
<dbReference type="InterPro" id="IPR037185">
    <property type="entry name" value="EmrE-like"/>
</dbReference>
<feature type="transmembrane region" description="Helical" evidence="1">
    <location>
        <begin position="60"/>
        <end position="82"/>
    </location>
</feature>
<evidence type="ECO:0000256" key="1">
    <source>
        <dbReference type="SAM" id="Phobius"/>
    </source>
</evidence>
<feature type="transmembrane region" description="Helical" evidence="1">
    <location>
        <begin position="244"/>
        <end position="264"/>
    </location>
</feature>
<reference evidence="3" key="1">
    <citation type="submission" date="2020-05" db="EMBL/GenBank/DDBJ databases">
        <authorList>
            <person name="Chiriac C."/>
            <person name="Salcher M."/>
            <person name="Ghai R."/>
            <person name="Kavagutti S V."/>
        </authorList>
    </citation>
    <scope>NUCLEOTIDE SEQUENCE</scope>
</reference>
<dbReference type="SUPFAM" id="SSF103481">
    <property type="entry name" value="Multidrug resistance efflux transporter EmrE"/>
    <property type="match status" value="1"/>
</dbReference>
<feature type="transmembrane region" description="Helical" evidence="1">
    <location>
        <begin position="6"/>
        <end position="25"/>
    </location>
</feature>
<keyword evidence="1" id="KW-0472">Membrane</keyword>
<feature type="transmembrane region" description="Helical" evidence="1">
    <location>
        <begin position="271"/>
        <end position="288"/>
    </location>
</feature>
<name>A0A6J6EYU0_9ZZZZ</name>
<feature type="transmembrane region" description="Helical" evidence="1">
    <location>
        <begin position="216"/>
        <end position="238"/>
    </location>
</feature>
<accession>A0A6J6EYU0</accession>
<feature type="transmembrane region" description="Helical" evidence="1">
    <location>
        <begin position="145"/>
        <end position="164"/>
    </location>
</feature>
<feature type="transmembrane region" description="Helical" evidence="1">
    <location>
        <begin position="114"/>
        <end position="133"/>
    </location>
</feature>
<dbReference type="GO" id="GO:0016020">
    <property type="term" value="C:membrane"/>
    <property type="evidence" value="ECO:0007669"/>
    <property type="project" value="InterPro"/>
</dbReference>
<dbReference type="Pfam" id="PF00892">
    <property type="entry name" value="EamA"/>
    <property type="match status" value="1"/>
</dbReference>
<dbReference type="AlphaFoldDB" id="A0A6J6EYU0"/>
<feature type="transmembrane region" description="Helical" evidence="1">
    <location>
        <begin position="32"/>
        <end position="54"/>
    </location>
</feature>
<feature type="transmembrane region" description="Helical" evidence="1">
    <location>
        <begin position="89"/>
        <end position="108"/>
    </location>
</feature>
<sequence>MLTVLLGLLGALTYGAADFLGGLAARRSSTILVTAGVAIVGLVGIAGAALFIPAVSSADAWFYGVASGVAGAIGIGLLYGSLAIGPMSILSPATAFISAIVPVSVGLASGEGSGPSFFIALVLALVAVVLVGFVPEKGAVRPRPLGLTMAAGSGTFIGLTIVLIDLSPADSGVIPLVANRIASSTLLLLAIGAVVLTRMARSKRPRLPGLPEIVGLWPIVLAAGIFDVVANIAVIYGLRMGDLSVVSVLVALYPAGTILLASVVLRERIALIQWCGLGLALAASALLAV</sequence>
<evidence type="ECO:0000313" key="3">
    <source>
        <dbReference type="EMBL" id="CAB4579814.1"/>
    </source>
</evidence>
<evidence type="ECO:0000313" key="4">
    <source>
        <dbReference type="EMBL" id="CAB4642258.1"/>
    </source>
</evidence>
<evidence type="ECO:0000259" key="2">
    <source>
        <dbReference type="Pfam" id="PF00892"/>
    </source>
</evidence>
<dbReference type="Gene3D" id="1.10.3730.20">
    <property type="match status" value="1"/>
</dbReference>
<feature type="domain" description="EamA" evidence="2">
    <location>
        <begin position="145"/>
        <end position="287"/>
    </location>
</feature>
<organism evidence="3">
    <name type="scientific">freshwater metagenome</name>
    <dbReference type="NCBI Taxonomy" id="449393"/>
    <lineage>
        <taxon>unclassified sequences</taxon>
        <taxon>metagenomes</taxon>
        <taxon>ecological metagenomes</taxon>
    </lineage>
</organism>